<proteinExistence type="predicted"/>
<evidence type="ECO:0000256" key="1">
    <source>
        <dbReference type="SAM" id="MobiDB-lite"/>
    </source>
</evidence>
<evidence type="ECO:0000313" key="3">
    <source>
        <dbReference type="Proteomes" id="UP001519460"/>
    </source>
</evidence>
<name>A0ABD0LQB0_9CAEN</name>
<feature type="compositionally biased region" description="Basic residues" evidence="1">
    <location>
        <begin position="1"/>
        <end position="10"/>
    </location>
</feature>
<dbReference type="AlphaFoldDB" id="A0ABD0LQB0"/>
<accession>A0ABD0LQB0</accession>
<dbReference type="Proteomes" id="UP001519460">
    <property type="component" value="Unassembled WGS sequence"/>
</dbReference>
<comment type="caution">
    <text evidence="2">The sequence shown here is derived from an EMBL/GenBank/DDBJ whole genome shotgun (WGS) entry which is preliminary data.</text>
</comment>
<evidence type="ECO:0000313" key="2">
    <source>
        <dbReference type="EMBL" id="KAK7501198.1"/>
    </source>
</evidence>
<keyword evidence="3" id="KW-1185">Reference proteome</keyword>
<sequence>MVRKEHRRAPCRPPGHFARTRRHGKVKAAALECTRATKLRRYPTNLTSLFLHEERPLAFKSHYLVVLWKLQMTSECINADNHQAARLPTSSSRDDRLMTS</sequence>
<dbReference type="EMBL" id="JACVVK020000033">
    <property type="protein sequence ID" value="KAK7501198.1"/>
    <property type="molecule type" value="Genomic_DNA"/>
</dbReference>
<gene>
    <name evidence="2" type="ORF">BaRGS_00007683</name>
</gene>
<reference evidence="2 3" key="1">
    <citation type="journal article" date="2023" name="Sci. Data">
        <title>Genome assembly of the Korean intertidal mud-creeper Batillaria attramentaria.</title>
        <authorList>
            <person name="Patra A.K."/>
            <person name="Ho P.T."/>
            <person name="Jun S."/>
            <person name="Lee S.J."/>
            <person name="Kim Y."/>
            <person name="Won Y.J."/>
        </authorList>
    </citation>
    <scope>NUCLEOTIDE SEQUENCE [LARGE SCALE GENOMIC DNA]</scope>
    <source>
        <strain evidence="2">Wonlab-2016</strain>
    </source>
</reference>
<feature type="region of interest" description="Disordered" evidence="1">
    <location>
        <begin position="1"/>
        <end position="23"/>
    </location>
</feature>
<feature type="region of interest" description="Disordered" evidence="1">
    <location>
        <begin position="80"/>
        <end position="100"/>
    </location>
</feature>
<protein>
    <submittedName>
        <fullName evidence="2">Uncharacterized protein</fullName>
    </submittedName>
</protein>
<organism evidence="2 3">
    <name type="scientific">Batillaria attramentaria</name>
    <dbReference type="NCBI Taxonomy" id="370345"/>
    <lineage>
        <taxon>Eukaryota</taxon>
        <taxon>Metazoa</taxon>
        <taxon>Spiralia</taxon>
        <taxon>Lophotrochozoa</taxon>
        <taxon>Mollusca</taxon>
        <taxon>Gastropoda</taxon>
        <taxon>Caenogastropoda</taxon>
        <taxon>Sorbeoconcha</taxon>
        <taxon>Cerithioidea</taxon>
        <taxon>Batillariidae</taxon>
        <taxon>Batillaria</taxon>
    </lineage>
</organism>